<evidence type="ECO:0000313" key="2">
    <source>
        <dbReference type="EMBL" id="NWU30663.1"/>
    </source>
</evidence>
<proteinExistence type="predicted"/>
<comment type="caution">
    <text evidence="2">The sequence shown here is derived from an EMBL/GenBank/DDBJ whole genome shotgun (WGS) entry which is preliminary data.</text>
</comment>
<feature type="compositionally biased region" description="Low complexity" evidence="1">
    <location>
        <begin position="95"/>
        <end position="108"/>
    </location>
</feature>
<dbReference type="EMBL" id="VYXC01011363">
    <property type="protein sequence ID" value="NWU30663.1"/>
    <property type="molecule type" value="Genomic_DNA"/>
</dbReference>
<feature type="non-terminal residue" evidence="2">
    <location>
        <position position="213"/>
    </location>
</feature>
<feature type="compositionally biased region" description="Polar residues" evidence="1">
    <location>
        <begin position="196"/>
        <end position="213"/>
    </location>
</feature>
<accession>A0A7K5VNQ8</accession>
<dbReference type="AlphaFoldDB" id="A0A7K5VNQ8"/>
<evidence type="ECO:0000256" key="1">
    <source>
        <dbReference type="SAM" id="MobiDB-lite"/>
    </source>
</evidence>
<feature type="region of interest" description="Disordered" evidence="1">
    <location>
        <begin position="29"/>
        <end position="154"/>
    </location>
</feature>
<sequence>MEGNTHLLQVIRKMRSQINKLERENRALKGELQGCGQRAVPAERGAAGGGGSDVRSLGSEGEGPAASPASPQGSAAAARALREQTDTVMTVRRYPSVSPAPAPSSTSSHWAGRKPPNHGLLEVPGSAQPLAPPAAAPLSREEEKGLEKSPSSCLSYSHSRNMKLFQEHVCKCRGKVKAVSFFLPVDMSSFAEKQGSLKSPQNQNTKHLMTITE</sequence>
<protein>
    <submittedName>
        <fullName evidence="2">CC195 protein</fullName>
    </submittedName>
</protein>
<name>A0A7K5VNQ8_9CORV</name>
<feature type="region of interest" description="Disordered" evidence="1">
    <location>
        <begin position="192"/>
        <end position="213"/>
    </location>
</feature>
<keyword evidence="3" id="KW-1185">Reference proteome</keyword>
<evidence type="ECO:0000313" key="3">
    <source>
        <dbReference type="Proteomes" id="UP000584415"/>
    </source>
</evidence>
<gene>
    <name evidence="2" type="primary">Ccdc195</name>
    <name evidence="2" type="ORF">DYACAS_R15177</name>
</gene>
<organism evidence="2 3">
    <name type="scientific">Platysteira castanea</name>
    <dbReference type="NCBI Taxonomy" id="1160851"/>
    <lineage>
        <taxon>Eukaryota</taxon>
        <taxon>Metazoa</taxon>
        <taxon>Chordata</taxon>
        <taxon>Craniata</taxon>
        <taxon>Vertebrata</taxon>
        <taxon>Euteleostomi</taxon>
        <taxon>Archelosauria</taxon>
        <taxon>Archosauria</taxon>
        <taxon>Dinosauria</taxon>
        <taxon>Saurischia</taxon>
        <taxon>Theropoda</taxon>
        <taxon>Coelurosauria</taxon>
        <taxon>Aves</taxon>
        <taxon>Neognathae</taxon>
        <taxon>Neoaves</taxon>
        <taxon>Telluraves</taxon>
        <taxon>Australaves</taxon>
        <taxon>Passeriformes</taxon>
        <taxon>Corvoidea</taxon>
        <taxon>Platysteiridae</taxon>
        <taxon>Platysteira</taxon>
    </lineage>
</organism>
<feature type="non-terminal residue" evidence="2">
    <location>
        <position position="1"/>
    </location>
</feature>
<reference evidence="2 3" key="1">
    <citation type="submission" date="2019-09" db="EMBL/GenBank/DDBJ databases">
        <title>Bird 10,000 Genomes (B10K) Project - Family phase.</title>
        <authorList>
            <person name="Zhang G."/>
        </authorList>
    </citation>
    <scope>NUCLEOTIDE SEQUENCE [LARGE SCALE GENOMIC DNA]</scope>
    <source>
        <strain evidence="2">B10K-DU-001-71</strain>
        <tissue evidence="2">Muscle</tissue>
    </source>
</reference>
<dbReference type="Proteomes" id="UP000584415">
    <property type="component" value="Unassembled WGS sequence"/>
</dbReference>
<feature type="compositionally biased region" description="Low complexity" evidence="1">
    <location>
        <begin position="58"/>
        <end position="78"/>
    </location>
</feature>